<gene>
    <name evidence="2" type="ORF">A3K89_08190</name>
</gene>
<name>A0A177YCD6_9NOCA</name>
<dbReference type="InterPro" id="IPR025289">
    <property type="entry name" value="DUF4081"/>
</dbReference>
<reference evidence="2 3" key="1">
    <citation type="submission" date="2016-03" db="EMBL/GenBank/DDBJ databases">
        <title>Genome sequence of Rhodococcus kyotonensis KB10.</title>
        <authorList>
            <person name="Jeong H."/>
            <person name="Hong C.E."/>
            <person name="Jo S.H."/>
            <person name="Park J.M."/>
        </authorList>
    </citation>
    <scope>NUCLEOTIDE SEQUENCE [LARGE SCALE GENOMIC DNA]</scope>
    <source>
        <strain evidence="2 3">KB10</strain>
    </source>
</reference>
<dbReference type="AlphaFoldDB" id="A0A177YCD6"/>
<dbReference type="InterPro" id="IPR000182">
    <property type="entry name" value="GNAT_dom"/>
</dbReference>
<keyword evidence="3" id="KW-1185">Reference proteome</keyword>
<evidence type="ECO:0000313" key="3">
    <source>
        <dbReference type="Proteomes" id="UP000077519"/>
    </source>
</evidence>
<dbReference type="PIRSF" id="PIRSF021603">
    <property type="entry name" value="UCP21603_acetyltransf"/>
    <property type="match status" value="1"/>
</dbReference>
<sequence>MLKLLGAKPLGSKDTAHVLRVLDADPIASCMIAARVQESGLDPRSFHGELWSRGGPDESLCFYGANLVPLLGSTDDLRSFADRACRGPRMCSSLVGRAELTLPLWEMLEADWGAARELRSDQPLLATSQYSSYPADPHVRLVRADELDVYLAAAVAMFIEEVGVDPRANDGGRGYRRRIASLIAAGRAWARFEDGAVVYKAEVGSQSASVGQIQGVWVDPVHRGNGLGSAGTAAVVDAVVRSGRVASLYVNSYNYAARRAYERIGLTQVATFTTVLLD</sequence>
<dbReference type="InterPro" id="IPR013653">
    <property type="entry name" value="GCN5-like_dom"/>
</dbReference>
<dbReference type="Proteomes" id="UP000077519">
    <property type="component" value="Unassembled WGS sequence"/>
</dbReference>
<dbReference type="PROSITE" id="PS51186">
    <property type="entry name" value="GNAT"/>
    <property type="match status" value="1"/>
</dbReference>
<keyword evidence="2" id="KW-0808">Transferase</keyword>
<comment type="caution">
    <text evidence="2">The sequence shown here is derived from an EMBL/GenBank/DDBJ whole genome shotgun (WGS) entry which is preliminary data.</text>
</comment>
<feature type="domain" description="N-acetyltransferase" evidence="1">
    <location>
        <begin position="137"/>
        <end position="278"/>
    </location>
</feature>
<dbReference type="GO" id="GO:0016747">
    <property type="term" value="F:acyltransferase activity, transferring groups other than amino-acyl groups"/>
    <property type="evidence" value="ECO:0007669"/>
    <property type="project" value="InterPro"/>
</dbReference>
<proteinExistence type="predicted"/>
<dbReference type="RefSeq" id="WP_068428638.1">
    <property type="nucleotide sequence ID" value="NZ_LVHI01000023.1"/>
</dbReference>
<evidence type="ECO:0000259" key="1">
    <source>
        <dbReference type="PROSITE" id="PS51186"/>
    </source>
</evidence>
<protein>
    <submittedName>
        <fullName evidence="2">GCN5 family acetyltransferase</fullName>
    </submittedName>
</protein>
<dbReference type="SUPFAM" id="SSF55729">
    <property type="entry name" value="Acyl-CoA N-acyltransferases (Nat)"/>
    <property type="match status" value="1"/>
</dbReference>
<evidence type="ECO:0000313" key="2">
    <source>
        <dbReference type="EMBL" id="OAK52748.1"/>
    </source>
</evidence>
<dbReference type="InterPro" id="IPR016794">
    <property type="entry name" value="UCP21603_acetyltransf"/>
</dbReference>
<dbReference type="InterPro" id="IPR016181">
    <property type="entry name" value="Acyl_CoA_acyltransferase"/>
</dbReference>
<dbReference type="Pfam" id="PF13312">
    <property type="entry name" value="DUF4081"/>
    <property type="match status" value="1"/>
</dbReference>
<dbReference type="Gene3D" id="3.40.630.30">
    <property type="match status" value="1"/>
</dbReference>
<dbReference type="EMBL" id="LVHI01000023">
    <property type="protein sequence ID" value="OAK52748.1"/>
    <property type="molecule type" value="Genomic_DNA"/>
</dbReference>
<organism evidence="2 3">
    <name type="scientific">Rhodococcoides kyotonense</name>
    <dbReference type="NCBI Taxonomy" id="398843"/>
    <lineage>
        <taxon>Bacteria</taxon>
        <taxon>Bacillati</taxon>
        <taxon>Actinomycetota</taxon>
        <taxon>Actinomycetes</taxon>
        <taxon>Mycobacteriales</taxon>
        <taxon>Nocardiaceae</taxon>
        <taxon>Rhodococcoides</taxon>
    </lineage>
</organism>
<dbReference type="Pfam" id="PF08445">
    <property type="entry name" value="FR47"/>
    <property type="match status" value="1"/>
</dbReference>
<accession>A0A177YCD6</accession>